<dbReference type="PANTHER" id="PTHR31758:SF2">
    <property type="entry name" value="BTB_POZ DOMAIN-CONTAINING PROTEIN YLR108C"/>
    <property type="match status" value="1"/>
</dbReference>
<gene>
    <name evidence="2" type="ORF">K505DRAFT_320980</name>
</gene>
<feature type="compositionally biased region" description="Low complexity" evidence="1">
    <location>
        <begin position="220"/>
        <end position="264"/>
    </location>
</feature>
<feature type="compositionally biased region" description="Polar residues" evidence="1">
    <location>
        <begin position="151"/>
        <end position="168"/>
    </location>
</feature>
<dbReference type="OrthoDB" id="2414723at2759"/>
<evidence type="ECO:0000313" key="2">
    <source>
        <dbReference type="EMBL" id="KAF2799656.1"/>
    </source>
</evidence>
<dbReference type="PANTHER" id="PTHR31758">
    <property type="entry name" value="BTB/POZ DOMAIN-CONTAINING PROTEIN YLR108C"/>
    <property type="match status" value="1"/>
</dbReference>
<feature type="region of interest" description="Disordered" evidence="1">
    <location>
        <begin position="151"/>
        <end position="288"/>
    </location>
</feature>
<feature type="region of interest" description="Disordered" evidence="1">
    <location>
        <begin position="1"/>
        <end position="94"/>
    </location>
</feature>
<sequence length="351" mass="37229">MPDQSGRTTSRDFAFQGPDQSFAHQLGGADAATSTSYPPHTHDRYDAERPSNTASAPPPPNQVPMQDASIIYPDFGAPQSSVPPQASQSQFPGYSFSPGGPLVWDWNNSLEFPDFTNHYEPQGELVQELQTQSGRANDFIIPLPVVNTDTVYHSPQPLQSAPSTTAQNPLSPPPKPPQRPANLQTGMKRKAESEPNSAVSQPTSVAGELQQNPPKRVNKSRSSSSASIASPAVATAADARRSSMTQTTIPPAATEAAPAATSSTNNEGPRRKEASKGTGPQGRVIDVSKPRKIVESPAGHDTLPAGKVFPIQIGSELFRLSGASISSDEHPHTSPIFSASNCTVIRVELVT</sequence>
<proteinExistence type="predicted"/>
<feature type="compositionally biased region" description="Pro residues" evidence="1">
    <location>
        <begin position="170"/>
        <end position="179"/>
    </location>
</feature>
<dbReference type="Proteomes" id="UP000799757">
    <property type="component" value="Unassembled WGS sequence"/>
</dbReference>
<feature type="compositionally biased region" description="Low complexity" evidence="1">
    <location>
        <begin position="78"/>
        <end position="92"/>
    </location>
</feature>
<keyword evidence="3" id="KW-1185">Reference proteome</keyword>
<feature type="compositionally biased region" description="Polar residues" evidence="1">
    <location>
        <begin position="194"/>
        <end position="213"/>
    </location>
</feature>
<protein>
    <submittedName>
        <fullName evidence="2">Uncharacterized protein</fullName>
    </submittedName>
</protein>
<feature type="compositionally biased region" description="Basic and acidic residues" evidence="1">
    <location>
        <begin position="40"/>
        <end position="49"/>
    </location>
</feature>
<organism evidence="2 3">
    <name type="scientific">Melanomma pulvis-pyrius CBS 109.77</name>
    <dbReference type="NCBI Taxonomy" id="1314802"/>
    <lineage>
        <taxon>Eukaryota</taxon>
        <taxon>Fungi</taxon>
        <taxon>Dikarya</taxon>
        <taxon>Ascomycota</taxon>
        <taxon>Pezizomycotina</taxon>
        <taxon>Dothideomycetes</taxon>
        <taxon>Pleosporomycetidae</taxon>
        <taxon>Pleosporales</taxon>
        <taxon>Melanommataceae</taxon>
        <taxon>Melanomma</taxon>
    </lineage>
</organism>
<accession>A0A6A6XSU4</accession>
<name>A0A6A6XSU4_9PLEO</name>
<dbReference type="EMBL" id="MU001760">
    <property type="protein sequence ID" value="KAF2799656.1"/>
    <property type="molecule type" value="Genomic_DNA"/>
</dbReference>
<dbReference type="AlphaFoldDB" id="A0A6A6XSU4"/>
<reference evidence="2" key="1">
    <citation type="journal article" date="2020" name="Stud. Mycol.">
        <title>101 Dothideomycetes genomes: a test case for predicting lifestyles and emergence of pathogens.</title>
        <authorList>
            <person name="Haridas S."/>
            <person name="Albert R."/>
            <person name="Binder M."/>
            <person name="Bloem J."/>
            <person name="Labutti K."/>
            <person name="Salamov A."/>
            <person name="Andreopoulos B."/>
            <person name="Baker S."/>
            <person name="Barry K."/>
            <person name="Bills G."/>
            <person name="Bluhm B."/>
            <person name="Cannon C."/>
            <person name="Castanera R."/>
            <person name="Culley D."/>
            <person name="Daum C."/>
            <person name="Ezra D."/>
            <person name="Gonzalez J."/>
            <person name="Henrissat B."/>
            <person name="Kuo A."/>
            <person name="Liang C."/>
            <person name="Lipzen A."/>
            <person name="Lutzoni F."/>
            <person name="Magnuson J."/>
            <person name="Mondo S."/>
            <person name="Nolan M."/>
            <person name="Ohm R."/>
            <person name="Pangilinan J."/>
            <person name="Park H.-J."/>
            <person name="Ramirez L."/>
            <person name="Alfaro M."/>
            <person name="Sun H."/>
            <person name="Tritt A."/>
            <person name="Yoshinaga Y."/>
            <person name="Zwiers L.-H."/>
            <person name="Turgeon B."/>
            <person name="Goodwin S."/>
            <person name="Spatafora J."/>
            <person name="Crous P."/>
            <person name="Grigoriev I."/>
        </authorList>
    </citation>
    <scope>NUCLEOTIDE SEQUENCE</scope>
    <source>
        <strain evidence="2">CBS 109.77</strain>
    </source>
</reference>
<evidence type="ECO:0000256" key="1">
    <source>
        <dbReference type="SAM" id="MobiDB-lite"/>
    </source>
</evidence>
<evidence type="ECO:0000313" key="3">
    <source>
        <dbReference type="Proteomes" id="UP000799757"/>
    </source>
</evidence>